<reference evidence="11" key="1">
    <citation type="submission" date="2025-08" db="UniProtKB">
        <authorList>
            <consortium name="RefSeq"/>
        </authorList>
    </citation>
    <scope>IDENTIFICATION</scope>
</reference>
<dbReference type="Proteomes" id="UP000189704">
    <property type="component" value="Unplaced"/>
</dbReference>
<keyword evidence="6" id="KW-1015">Disulfide bond</keyword>
<dbReference type="GO" id="GO:0007010">
    <property type="term" value="P:cytoskeleton organization"/>
    <property type="evidence" value="ECO:0007669"/>
    <property type="project" value="Ensembl"/>
</dbReference>
<dbReference type="InterPro" id="IPR039809">
    <property type="entry name" value="Chemokine_b/g/d"/>
</dbReference>
<dbReference type="CDD" id="cd00272">
    <property type="entry name" value="Chemokine_CC"/>
    <property type="match status" value="1"/>
</dbReference>
<dbReference type="AlphaFoldDB" id="A0A1U7U4H9"/>
<dbReference type="OrthoDB" id="9834099at2759"/>
<feature type="signal peptide" evidence="8">
    <location>
        <begin position="1"/>
        <end position="23"/>
    </location>
</feature>
<evidence type="ECO:0000256" key="7">
    <source>
        <dbReference type="SAM" id="MobiDB-lite"/>
    </source>
</evidence>
<gene>
    <name evidence="11" type="primary">CCL24</name>
</gene>
<feature type="domain" description="Chemokine interleukin-8-like" evidence="9">
    <location>
        <begin position="30"/>
        <end position="89"/>
    </location>
</feature>
<dbReference type="GO" id="GO:0030335">
    <property type="term" value="P:positive regulation of cell migration"/>
    <property type="evidence" value="ECO:0007669"/>
    <property type="project" value="Ensembl"/>
</dbReference>
<feature type="region of interest" description="Disordered" evidence="7">
    <location>
        <begin position="90"/>
        <end position="116"/>
    </location>
</feature>
<dbReference type="GO" id="GO:0031728">
    <property type="term" value="F:CCR3 chemokine receptor binding"/>
    <property type="evidence" value="ECO:0007669"/>
    <property type="project" value="Ensembl"/>
</dbReference>
<sequence>MAGITTIVASLLLLNICGHHVAPASPMVIPSACCMTFISQKVPENRVVSYHLSSGSVCPKAGVIFTTKKGHKFCGDPKQPWVQKYMKNLDAKRKKPSSGARAAGAKSHHRGHKTTI</sequence>
<dbReference type="GO" id="GO:0048245">
    <property type="term" value="P:eosinophil chemotaxis"/>
    <property type="evidence" value="ECO:0007669"/>
    <property type="project" value="Ensembl"/>
</dbReference>
<dbReference type="CTD" id="6369"/>
<dbReference type="InterPro" id="IPR036048">
    <property type="entry name" value="Interleukin_8-like_sf"/>
</dbReference>
<comment type="subcellular location">
    <subcellularLocation>
        <location evidence="1">Secreted</location>
    </subcellularLocation>
</comment>
<dbReference type="GO" id="GO:0005615">
    <property type="term" value="C:extracellular space"/>
    <property type="evidence" value="ECO:0007669"/>
    <property type="project" value="UniProtKB-KW"/>
</dbReference>
<dbReference type="SMART" id="SM00199">
    <property type="entry name" value="SCY"/>
    <property type="match status" value="1"/>
</dbReference>
<organism evidence="10 11">
    <name type="scientific">Carlito syrichta</name>
    <name type="common">Philippine tarsier</name>
    <name type="synonym">Tarsius syrichta</name>
    <dbReference type="NCBI Taxonomy" id="1868482"/>
    <lineage>
        <taxon>Eukaryota</taxon>
        <taxon>Metazoa</taxon>
        <taxon>Chordata</taxon>
        <taxon>Craniata</taxon>
        <taxon>Vertebrata</taxon>
        <taxon>Euteleostomi</taxon>
        <taxon>Mammalia</taxon>
        <taxon>Eutheria</taxon>
        <taxon>Euarchontoglires</taxon>
        <taxon>Primates</taxon>
        <taxon>Haplorrhini</taxon>
        <taxon>Tarsiiformes</taxon>
        <taxon>Tarsiidae</taxon>
        <taxon>Carlito</taxon>
    </lineage>
</organism>
<evidence type="ECO:0000256" key="6">
    <source>
        <dbReference type="ARBA" id="ARBA00023157"/>
    </source>
</evidence>
<proteinExistence type="inferred from homology"/>
<evidence type="ECO:0000256" key="8">
    <source>
        <dbReference type="SAM" id="SignalP"/>
    </source>
</evidence>
<dbReference type="Gene3D" id="2.40.50.40">
    <property type="match status" value="1"/>
</dbReference>
<dbReference type="GO" id="GO:0008360">
    <property type="term" value="P:regulation of cell shape"/>
    <property type="evidence" value="ECO:0007669"/>
    <property type="project" value="Ensembl"/>
</dbReference>
<keyword evidence="4" id="KW-0964">Secreted</keyword>
<evidence type="ECO:0000313" key="11">
    <source>
        <dbReference type="RefSeq" id="XP_008060811.1"/>
    </source>
</evidence>
<dbReference type="OMA" id="QKFCGNP"/>
<evidence type="ECO:0000259" key="9">
    <source>
        <dbReference type="SMART" id="SM00199"/>
    </source>
</evidence>
<evidence type="ECO:0000256" key="2">
    <source>
        <dbReference type="ARBA" id="ARBA00010868"/>
    </source>
</evidence>
<dbReference type="PANTHER" id="PTHR12015">
    <property type="entry name" value="SMALL INDUCIBLE CYTOKINE A"/>
    <property type="match status" value="1"/>
</dbReference>
<protein>
    <submittedName>
        <fullName evidence="11">C-C motif chemokine 24</fullName>
    </submittedName>
</protein>
<dbReference type="GO" id="GO:0008009">
    <property type="term" value="F:chemokine activity"/>
    <property type="evidence" value="ECO:0007669"/>
    <property type="project" value="Ensembl"/>
</dbReference>
<dbReference type="InterPro" id="IPR001811">
    <property type="entry name" value="Chemokine_IL8-like_dom"/>
</dbReference>
<dbReference type="RefSeq" id="XP_008060811.1">
    <property type="nucleotide sequence ID" value="XM_008062620.1"/>
</dbReference>
<dbReference type="GO" id="GO:0030838">
    <property type="term" value="P:positive regulation of actin filament polymerization"/>
    <property type="evidence" value="ECO:0007669"/>
    <property type="project" value="Ensembl"/>
</dbReference>
<evidence type="ECO:0000256" key="5">
    <source>
        <dbReference type="ARBA" id="ARBA00022729"/>
    </source>
</evidence>
<comment type="similarity">
    <text evidence="2">Belongs to the intercrine beta (chemokine CC) family.</text>
</comment>
<feature type="chain" id="PRO_5010532837" evidence="8">
    <location>
        <begin position="24"/>
        <end position="116"/>
    </location>
</feature>
<accession>A0A1U7U4H9</accession>
<evidence type="ECO:0000256" key="1">
    <source>
        <dbReference type="ARBA" id="ARBA00004613"/>
    </source>
</evidence>
<dbReference type="FunFam" id="2.40.50.40:FF:000002">
    <property type="entry name" value="C-C motif chemokine"/>
    <property type="match status" value="1"/>
</dbReference>
<dbReference type="PANTHER" id="PTHR12015:SF100">
    <property type="entry name" value="C-C MOTIF CHEMOKINE 24"/>
    <property type="match status" value="1"/>
</dbReference>
<evidence type="ECO:0000313" key="10">
    <source>
        <dbReference type="Proteomes" id="UP000189704"/>
    </source>
</evidence>
<dbReference type="GO" id="GO:0061844">
    <property type="term" value="P:antimicrobial humoral immune response mediated by antimicrobial peptide"/>
    <property type="evidence" value="ECO:0007669"/>
    <property type="project" value="TreeGrafter"/>
</dbReference>
<evidence type="ECO:0000256" key="4">
    <source>
        <dbReference type="ARBA" id="ARBA00022525"/>
    </source>
</evidence>
<dbReference type="SUPFAM" id="SSF54117">
    <property type="entry name" value="Interleukin 8-like chemokines"/>
    <property type="match status" value="1"/>
</dbReference>
<keyword evidence="5 8" id="KW-0732">Signal</keyword>
<dbReference type="GeneID" id="103264919"/>
<dbReference type="STRING" id="1868482.ENSTSYP00000001049"/>
<evidence type="ECO:0000256" key="3">
    <source>
        <dbReference type="ARBA" id="ARBA00022514"/>
    </source>
</evidence>
<dbReference type="GO" id="GO:0001938">
    <property type="term" value="P:positive regulation of endothelial cell proliferation"/>
    <property type="evidence" value="ECO:0007669"/>
    <property type="project" value="Ensembl"/>
</dbReference>
<dbReference type="Pfam" id="PF00048">
    <property type="entry name" value="IL8"/>
    <property type="match status" value="1"/>
</dbReference>
<dbReference type="KEGG" id="csyr:103264919"/>
<name>A0A1U7U4H9_CARSF</name>
<keyword evidence="10" id="KW-1185">Reference proteome</keyword>
<dbReference type="GO" id="GO:0006954">
    <property type="term" value="P:inflammatory response"/>
    <property type="evidence" value="ECO:0007669"/>
    <property type="project" value="TreeGrafter"/>
</dbReference>
<dbReference type="GO" id="GO:0070098">
    <property type="term" value="P:chemokine-mediated signaling pathway"/>
    <property type="evidence" value="ECO:0007669"/>
    <property type="project" value="Ensembl"/>
</dbReference>
<feature type="compositionally biased region" description="Basic residues" evidence="7">
    <location>
        <begin position="106"/>
        <end position="116"/>
    </location>
</feature>
<keyword evidence="3" id="KW-0202">Cytokine</keyword>